<reference evidence="2 5" key="2">
    <citation type="submission" date="2015-11" db="EMBL/GenBank/DDBJ databases">
        <authorList>
            <person name="Varghese N."/>
        </authorList>
    </citation>
    <scope>NUCLEOTIDE SEQUENCE [LARGE SCALE GENOMIC DNA]</scope>
    <source>
        <strain evidence="2 5">JGI-8</strain>
    </source>
</reference>
<proteinExistence type="predicted"/>
<evidence type="ECO:0000313" key="3">
    <source>
        <dbReference type="EMBL" id="CUU08546.1"/>
    </source>
</evidence>
<dbReference type="RefSeq" id="WP_047133305.1">
    <property type="nucleotide sequence ID" value="NZ_CZVJ01000073.1"/>
</dbReference>
<accession>A0A0S4NB91</accession>
<dbReference type="OrthoDB" id="7926125at2"/>
<evidence type="ECO:0000256" key="1">
    <source>
        <dbReference type="ARBA" id="ARBA00023186"/>
    </source>
</evidence>
<accession>A0A0N7MRN3</accession>
<dbReference type="Gene3D" id="1.10.3480.10">
    <property type="entry name" value="TorD-like"/>
    <property type="match status" value="1"/>
</dbReference>
<dbReference type="Proteomes" id="UP000182011">
    <property type="component" value="Unassembled WGS sequence"/>
</dbReference>
<keyword evidence="1" id="KW-0143">Chaperone</keyword>
<dbReference type="InterPro" id="IPR050289">
    <property type="entry name" value="TorD/DmsD_chaperones"/>
</dbReference>
<dbReference type="EMBL" id="FAOP01000010">
    <property type="protein sequence ID" value="CUU08546.1"/>
    <property type="molecule type" value="Genomic_DNA"/>
</dbReference>
<dbReference type="InterPro" id="IPR020945">
    <property type="entry name" value="DMSO/NO3_reduct_chaperone"/>
</dbReference>
<dbReference type="InterPro" id="IPR036411">
    <property type="entry name" value="TorD-like_sf"/>
</dbReference>
<accession>A0A0P1M9J9</accession>
<dbReference type="Pfam" id="PF02613">
    <property type="entry name" value="Nitrate_red_del"/>
    <property type="match status" value="1"/>
</dbReference>
<evidence type="ECO:0000313" key="4">
    <source>
        <dbReference type="Proteomes" id="UP000182011"/>
    </source>
</evidence>
<name>A0A0P1MFK8_9BACT</name>
<dbReference type="PANTHER" id="PTHR34227:SF1">
    <property type="entry name" value="DIMETHYL SULFOXIDE REDUCTASE CHAPERONE-RELATED"/>
    <property type="match status" value="1"/>
</dbReference>
<gene>
    <name evidence="3" type="ORF">JGI4_02116</name>
    <name evidence="2" type="ORF">JGI8_00941</name>
</gene>
<accession>A0A0P1LVZ2</accession>
<evidence type="ECO:0000313" key="2">
    <source>
        <dbReference type="EMBL" id="CUS85902.1"/>
    </source>
</evidence>
<dbReference type="PANTHER" id="PTHR34227">
    <property type="entry name" value="CHAPERONE PROTEIN YCDY"/>
    <property type="match status" value="1"/>
</dbReference>
<accession>A0A0P1NTP6</accession>
<dbReference type="SUPFAM" id="SSF89155">
    <property type="entry name" value="TorD-like"/>
    <property type="match status" value="1"/>
</dbReference>
<organism evidence="3 4">
    <name type="scientific">Candidatus Kryptonium thompsonii</name>
    <dbReference type="NCBI Taxonomy" id="1633631"/>
    <lineage>
        <taxon>Bacteria</taxon>
        <taxon>Pseudomonadati</taxon>
        <taxon>Candidatus Kryptoniota</taxon>
        <taxon>Candidatus Kryptonium</taxon>
    </lineage>
</organism>
<dbReference type="Proteomes" id="UP000182200">
    <property type="component" value="Unassembled WGS sequence"/>
</dbReference>
<protein>
    <submittedName>
        <fullName evidence="3">Chaperone TorD involved in molybdoenzyme TorA maturation</fullName>
    </submittedName>
</protein>
<sequence length="241" mass="28872">MFKKLKMEEIIQEIEKQAKERSKVYRLLSMFFLKNPSNEFLKKIKDDEFLENILRICDYGEEEFKKPVSYIKNFLESAKRNNFEDKILESLQVDFTKLTRGIKRGYGPPPPYESVWRGSSSIMSEWTEKVLRFYAEAKIGMDLEDELPDHIGIELKFMSLLCYKEMEMWNKGKIESAFEVLERENDFLKFYLLAWTPFYLNEMEKEAETDFYKGVALLTKSFLYFDKEVIEEIYSELKDLI</sequence>
<dbReference type="EMBL" id="CZVI01000010">
    <property type="protein sequence ID" value="CUS85902.1"/>
    <property type="molecule type" value="Genomic_DNA"/>
</dbReference>
<accession>A0A0P1MFK8</accession>
<reference evidence="3 4" key="1">
    <citation type="submission" date="2015-11" db="EMBL/GenBank/DDBJ databases">
        <authorList>
            <person name="Zhang Y."/>
            <person name="Guo Z."/>
        </authorList>
    </citation>
    <scope>NUCLEOTIDE SEQUENCE [LARGE SCALE GENOMIC DNA]</scope>
    <source>
        <strain evidence="3">JGI-4</strain>
    </source>
</reference>
<keyword evidence="5" id="KW-1185">Reference proteome</keyword>
<dbReference type="STRING" id="1633631.GCA_001442925_02109"/>
<accession>A0A0P1M8L4</accession>
<dbReference type="AlphaFoldDB" id="A0A0P1MFK8"/>
<evidence type="ECO:0000313" key="5">
    <source>
        <dbReference type="Proteomes" id="UP000182200"/>
    </source>
</evidence>